<sequence>MKKSKIIIRCFTIFIITLSLFFISSNRSIVYAFNCYTISFSDFKEISKNVYVEPDTSDGETSNILNTISKSKDTVAQLYGNFNAKPVFIISKDQATLKKYGVENKTGATQKTIFGSYIVLGPNGLNTNVISHELTHSELAYRINKSKITKVPVWFDEGMAMQVDNRPQYSEEQWVKKTSNGAKVTNMKNLDSYAQFYASDLNTRVLNYTLAKHEVHRWLSAVGQKGLSKLIDDVNNGCDFYKSYNTIEAGK</sequence>
<dbReference type="AlphaFoldDB" id="A0A0E3K0R5"/>
<evidence type="ECO:0000313" key="1">
    <source>
        <dbReference type="EMBL" id="AKA69252.1"/>
    </source>
</evidence>
<dbReference type="RefSeq" id="WP_029163263.1">
    <property type="nucleotide sequence ID" value="NZ_CP009933.1"/>
</dbReference>
<dbReference type="STRING" id="1548.CSCA_2127"/>
<organism evidence="1 2">
    <name type="scientific">Clostridium scatologenes</name>
    <dbReference type="NCBI Taxonomy" id="1548"/>
    <lineage>
        <taxon>Bacteria</taxon>
        <taxon>Bacillati</taxon>
        <taxon>Bacillota</taxon>
        <taxon>Clostridia</taxon>
        <taxon>Eubacteriales</taxon>
        <taxon>Clostridiaceae</taxon>
        <taxon>Clostridium</taxon>
    </lineage>
</organism>
<evidence type="ECO:0000313" key="2">
    <source>
        <dbReference type="Proteomes" id="UP000033115"/>
    </source>
</evidence>
<evidence type="ECO:0008006" key="3">
    <source>
        <dbReference type="Google" id="ProtNLM"/>
    </source>
</evidence>
<keyword evidence="2" id="KW-1185">Reference proteome</keyword>
<gene>
    <name evidence="1" type="ORF">CSCA_2127</name>
</gene>
<reference evidence="1 2" key="1">
    <citation type="journal article" date="2015" name="J. Biotechnol.">
        <title>Complete genome sequence of a malodorant-producing acetogen, Clostridium scatologenes ATCC 25775(T).</title>
        <authorList>
            <person name="Zhu Z."/>
            <person name="Guo T."/>
            <person name="Zheng H."/>
            <person name="Song T."/>
            <person name="Ouyang P."/>
            <person name="Xie J."/>
        </authorList>
    </citation>
    <scope>NUCLEOTIDE SEQUENCE [LARGE SCALE GENOMIC DNA]</scope>
    <source>
        <strain evidence="1 2">ATCC 25775</strain>
    </source>
</reference>
<name>A0A0E3K0R5_CLOSL</name>
<dbReference type="HOGENOM" id="CLU_084438_0_0_9"/>
<dbReference type="KEGG" id="csq:CSCA_2127"/>
<dbReference type="EMBL" id="CP009933">
    <property type="protein sequence ID" value="AKA69252.1"/>
    <property type="molecule type" value="Genomic_DNA"/>
</dbReference>
<accession>A0A0E3K0R5</accession>
<dbReference type="Proteomes" id="UP000033115">
    <property type="component" value="Chromosome"/>
</dbReference>
<protein>
    <recommendedName>
        <fullName evidence="3">Peptidase MA-like domain-containing protein</fullName>
    </recommendedName>
</protein>
<proteinExistence type="predicted"/>